<dbReference type="SUPFAM" id="SSF53098">
    <property type="entry name" value="Ribonuclease H-like"/>
    <property type="match status" value="1"/>
</dbReference>
<evidence type="ECO:0000313" key="8">
    <source>
        <dbReference type="Proteomes" id="UP000663879"/>
    </source>
</evidence>
<dbReference type="AlphaFoldDB" id="A0A814MI62"/>
<keyword evidence="8" id="KW-1185">Reference proteome</keyword>
<dbReference type="InterPro" id="IPR012337">
    <property type="entry name" value="RNaseH-like_sf"/>
</dbReference>
<dbReference type="GO" id="GO:0005634">
    <property type="term" value="C:nucleus"/>
    <property type="evidence" value="ECO:0007669"/>
    <property type="project" value="UniProtKB-SubCell"/>
</dbReference>
<dbReference type="PANTHER" id="PTHR46481:SF10">
    <property type="entry name" value="ZINC FINGER BED DOMAIN-CONTAINING PROTEIN 39"/>
    <property type="match status" value="1"/>
</dbReference>
<reference evidence="7" key="1">
    <citation type="submission" date="2021-02" db="EMBL/GenBank/DDBJ databases">
        <authorList>
            <person name="Nowell W R."/>
        </authorList>
    </citation>
    <scope>NUCLEOTIDE SEQUENCE</scope>
    <source>
        <strain evidence="7">Ploen Becks lab</strain>
    </source>
</reference>
<dbReference type="OrthoDB" id="117690at2759"/>
<comment type="caution">
    <text evidence="7">The sequence shown here is derived from an EMBL/GenBank/DDBJ whole genome shotgun (WGS) entry which is preliminary data.</text>
</comment>
<gene>
    <name evidence="7" type="ORF">OXX778_LOCUS20069</name>
</gene>
<dbReference type="GO" id="GO:0008270">
    <property type="term" value="F:zinc ion binding"/>
    <property type="evidence" value="ECO:0007669"/>
    <property type="project" value="UniProtKB-KW"/>
</dbReference>
<keyword evidence="4" id="KW-0862">Zinc</keyword>
<dbReference type="EMBL" id="CAJNOC010006450">
    <property type="protein sequence ID" value="CAF1078285.1"/>
    <property type="molecule type" value="Genomic_DNA"/>
</dbReference>
<dbReference type="InterPro" id="IPR052035">
    <property type="entry name" value="ZnF_BED_domain_contain"/>
</dbReference>
<evidence type="ECO:0000256" key="3">
    <source>
        <dbReference type="ARBA" id="ARBA00022771"/>
    </source>
</evidence>
<sequence length="390" mass="44928">MDYLSTPSTTDESENASRNNNGQSLSISSVNSSNSVSTRTERSRKRLRLDFLSESEIESEEENTREQTSSKIKKKVEKIHGKLMAFILSNNLPFKIVESVEFQDFIDSIKNNYYKLPCRQTSGNLKMKLKLEFDAVEYGSITTDCWSSNSNLSYMGITFHYLDNSMHLTSRYLCLKYMEESHSAIYLKECLEKVLLSWNLRDKVYGVVTDSAANIKAALELFSGNIQRIPCAAHKLHLCVNDLFKIKNIKFKLDKERNREMAFIRDVDKDGCSRDLMIDEITQNQITSINAIKNELLNPLMSKCRRLVGSFKHSDSLTRILKEKQTSLESPNKTKLIQDVSTRWNTSYDMMYSILINKNALVSMSLDRENSVIRQNMPTEIEFIILQDLC</sequence>
<feature type="compositionally biased region" description="Low complexity" evidence="6">
    <location>
        <begin position="24"/>
        <end position="38"/>
    </location>
</feature>
<dbReference type="Proteomes" id="UP000663879">
    <property type="component" value="Unassembled WGS sequence"/>
</dbReference>
<feature type="region of interest" description="Disordered" evidence="6">
    <location>
        <begin position="1"/>
        <end position="43"/>
    </location>
</feature>
<keyword evidence="3" id="KW-0863">Zinc-finger</keyword>
<evidence type="ECO:0000256" key="6">
    <source>
        <dbReference type="SAM" id="MobiDB-lite"/>
    </source>
</evidence>
<organism evidence="7 8">
    <name type="scientific">Brachionus calyciflorus</name>
    <dbReference type="NCBI Taxonomy" id="104777"/>
    <lineage>
        <taxon>Eukaryota</taxon>
        <taxon>Metazoa</taxon>
        <taxon>Spiralia</taxon>
        <taxon>Gnathifera</taxon>
        <taxon>Rotifera</taxon>
        <taxon>Eurotatoria</taxon>
        <taxon>Monogononta</taxon>
        <taxon>Pseudotrocha</taxon>
        <taxon>Ploima</taxon>
        <taxon>Brachionidae</taxon>
        <taxon>Brachionus</taxon>
    </lineage>
</organism>
<protein>
    <submittedName>
        <fullName evidence="7">Uncharacterized protein</fullName>
    </submittedName>
</protein>
<evidence type="ECO:0000313" key="7">
    <source>
        <dbReference type="EMBL" id="CAF1078285.1"/>
    </source>
</evidence>
<evidence type="ECO:0000256" key="4">
    <source>
        <dbReference type="ARBA" id="ARBA00022833"/>
    </source>
</evidence>
<keyword evidence="5" id="KW-0539">Nucleus</keyword>
<feature type="compositionally biased region" description="Polar residues" evidence="6">
    <location>
        <begin position="1"/>
        <end position="23"/>
    </location>
</feature>
<accession>A0A814MI62</accession>
<evidence type="ECO:0000256" key="5">
    <source>
        <dbReference type="ARBA" id="ARBA00023242"/>
    </source>
</evidence>
<dbReference type="PANTHER" id="PTHR46481">
    <property type="entry name" value="ZINC FINGER BED DOMAIN-CONTAINING PROTEIN 4"/>
    <property type="match status" value="1"/>
</dbReference>
<evidence type="ECO:0000256" key="2">
    <source>
        <dbReference type="ARBA" id="ARBA00022723"/>
    </source>
</evidence>
<evidence type="ECO:0000256" key="1">
    <source>
        <dbReference type="ARBA" id="ARBA00004123"/>
    </source>
</evidence>
<comment type="subcellular location">
    <subcellularLocation>
        <location evidence="1">Nucleus</location>
    </subcellularLocation>
</comment>
<proteinExistence type="predicted"/>
<name>A0A814MI62_9BILA</name>
<keyword evidence="2" id="KW-0479">Metal-binding</keyword>